<evidence type="ECO:0000313" key="1">
    <source>
        <dbReference type="Proteomes" id="UP000095287"/>
    </source>
</evidence>
<keyword evidence="1" id="KW-1185">Reference proteome</keyword>
<dbReference type="AlphaFoldDB" id="A0A1I7YFM7"/>
<name>A0A1I7YFM7_9BILA</name>
<proteinExistence type="predicted"/>
<sequence>MTSLPSFKELMREWITYFHKEARVAEVMKQAVADYGIQLDESACRNLDAAIQGYVAANVDTECKKIYKEFVKYVSKKEKGVARKYEAGHSEEQIRARVFKFSFDPETDISQYIELLLAEEIEKYEKETETIKARTAEMIRRINKLAEILGVPAEEEHGATEEEDHVKL</sequence>
<accession>A0A1I7YFM7</accession>
<dbReference type="Proteomes" id="UP000095287">
    <property type="component" value="Unplaced"/>
</dbReference>
<reference evidence="2" key="1">
    <citation type="submission" date="2016-11" db="UniProtKB">
        <authorList>
            <consortium name="WormBaseParasite"/>
        </authorList>
    </citation>
    <scope>IDENTIFICATION</scope>
</reference>
<protein>
    <submittedName>
        <fullName evidence="2">Cullin domain-containing protein</fullName>
    </submittedName>
</protein>
<evidence type="ECO:0000313" key="2">
    <source>
        <dbReference type="WBParaSite" id="L893_g15651.t1"/>
    </source>
</evidence>
<dbReference type="WBParaSite" id="L893_g15651.t1">
    <property type="protein sequence ID" value="L893_g15651.t1"/>
    <property type="gene ID" value="L893_g15651"/>
</dbReference>
<organism evidence="1 2">
    <name type="scientific">Steinernema glaseri</name>
    <dbReference type="NCBI Taxonomy" id="37863"/>
    <lineage>
        <taxon>Eukaryota</taxon>
        <taxon>Metazoa</taxon>
        <taxon>Ecdysozoa</taxon>
        <taxon>Nematoda</taxon>
        <taxon>Chromadorea</taxon>
        <taxon>Rhabditida</taxon>
        <taxon>Tylenchina</taxon>
        <taxon>Panagrolaimomorpha</taxon>
        <taxon>Strongyloidoidea</taxon>
        <taxon>Steinernematidae</taxon>
        <taxon>Steinernema</taxon>
    </lineage>
</organism>